<reference evidence="1 2" key="1">
    <citation type="journal article" date="2020" name="Antonie Van Leeuwenhoek">
        <title>Rhodopirellula heiligendammensis sp. nov., Rhodopirellula pilleata sp. nov., and Rhodopirellula solitaria sp. nov. isolated from natural or artificial marine surfaces in Northern Germany and California, USA, and emended description of the genus Rhodopirellula.</title>
        <authorList>
            <person name="Kallscheuer N."/>
            <person name="Wiegand S."/>
            <person name="Jogler M."/>
            <person name="Boedeker C."/>
            <person name="Peeters S.H."/>
            <person name="Rast P."/>
            <person name="Heuer A."/>
            <person name="Jetten M.S.M."/>
            <person name="Rohde M."/>
            <person name="Jogler C."/>
        </authorList>
    </citation>
    <scope>NUCLEOTIDE SEQUENCE [LARGE SCALE GENOMIC DNA]</scope>
    <source>
        <strain evidence="1 2">Poly21</strain>
    </source>
</reference>
<dbReference type="EMBL" id="SJPU01000005">
    <property type="protein sequence ID" value="TWU09985.1"/>
    <property type="molecule type" value="Genomic_DNA"/>
</dbReference>
<dbReference type="Proteomes" id="UP000319908">
    <property type="component" value="Unassembled WGS sequence"/>
</dbReference>
<dbReference type="RefSeq" id="WP_146409771.1">
    <property type="nucleotide sequence ID" value="NZ_SJPU01000005.1"/>
</dbReference>
<name>A0A5C6BCN5_9BACT</name>
<proteinExistence type="predicted"/>
<dbReference type="OrthoDB" id="9831412at2"/>
<accession>A0A5C6BCN5</accession>
<evidence type="ECO:0000313" key="2">
    <source>
        <dbReference type="Proteomes" id="UP000319908"/>
    </source>
</evidence>
<organism evidence="1 2">
    <name type="scientific">Allorhodopirellula heiligendammensis</name>
    <dbReference type="NCBI Taxonomy" id="2714739"/>
    <lineage>
        <taxon>Bacteria</taxon>
        <taxon>Pseudomonadati</taxon>
        <taxon>Planctomycetota</taxon>
        <taxon>Planctomycetia</taxon>
        <taxon>Pirellulales</taxon>
        <taxon>Pirellulaceae</taxon>
        <taxon>Allorhodopirellula</taxon>
    </lineage>
</organism>
<comment type="caution">
    <text evidence="1">The sequence shown here is derived from an EMBL/GenBank/DDBJ whole genome shotgun (WGS) entry which is preliminary data.</text>
</comment>
<sequence>MSETIAIALTEDRSELIIFPDRVVSRRTSGFEAGLQESLAIDFTRFGLSEFPILYIHSNKLQKRLLDCFGSGAEVSAERAGDQTTTITSKVGPEEGPVIRRWEIDNVHLRVNSYGVWHTYGMPHESQQFKQSIQYGEDDRPMFLIEEQRVIVLKAISKNEKTVLGERSTVVEFLWLPSDSLAGTEMWGIASADTPEEISELLVAPE</sequence>
<keyword evidence="2" id="KW-1185">Reference proteome</keyword>
<protein>
    <submittedName>
        <fullName evidence="1">Uncharacterized protein</fullName>
    </submittedName>
</protein>
<gene>
    <name evidence="1" type="ORF">Poly21_53180</name>
</gene>
<dbReference type="AlphaFoldDB" id="A0A5C6BCN5"/>
<evidence type="ECO:0000313" key="1">
    <source>
        <dbReference type="EMBL" id="TWU09985.1"/>
    </source>
</evidence>